<reference evidence="1" key="1">
    <citation type="submission" date="2020-11" db="EMBL/GenBank/DDBJ databases">
        <authorList>
            <person name="Tran Van P."/>
        </authorList>
    </citation>
    <scope>NUCLEOTIDE SEQUENCE</scope>
</reference>
<evidence type="ECO:0000313" key="2">
    <source>
        <dbReference type="Proteomes" id="UP000678499"/>
    </source>
</evidence>
<dbReference type="EMBL" id="CAJPEX010002518">
    <property type="protein sequence ID" value="CAG0921118.1"/>
    <property type="molecule type" value="Genomic_DNA"/>
</dbReference>
<gene>
    <name evidence="1" type="ORF">NMOB1V02_LOCUS8621</name>
</gene>
<evidence type="ECO:0000313" key="1">
    <source>
        <dbReference type="EMBL" id="CAD7280966.1"/>
    </source>
</evidence>
<organism evidence="1">
    <name type="scientific">Notodromas monacha</name>
    <dbReference type="NCBI Taxonomy" id="399045"/>
    <lineage>
        <taxon>Eukaryota</taxon>
        <taxon>Metazoa</taxon>
        <taxon>Ecdysozoa</taxon>
        <taxon>Arthropoda</taxon>
        <taxon>Crustacea</taxon>
        <taxon>Oligostraca</taxon>
        <taxon>Ostracoda</taxon>
        <taxon>Podocopa</taxon>
        <taxon>Podocopida</taxon>
        <taxon>Cypridocopina</taxon>
        <taxon>Cypridoidea</taxon>
        <taxon>Cyprididae</taxon>
        <taxon>Notodromas</taxon>
    </lineage>
</organism>
<name>A0A7R9BVF0_9CRUS</name>
<keyword evidence="2" id="KW-1185">Reference proteome</keyword>
<dbReference type="AlphaFoldDB" id="A0A7R9BVF0"/>
<dbReference type="Proteomes" id="UP000678499">
    <property type="component" value="Unassembled WGS sequence"/>
</dbReference>
<dbReference type="EMBL" id="OA884555">
    <property type="protein sequence ID" value="CAD7280966.1"/>
    <property type="molecule type" value="Genomic_DNA"/>
</dbReference>
<accession>A0A7R9BVF0</accession>
<sequence>MTSGCAKRLVVSFADLFMELLGKRLCFLSAEGAIYEGLLVDVNAQLCVITLNSVTQSVLKPGYEYEKQIRGLFEGTSSPESDIEDSCFVGSIDEACFVENVFKLRAMFDVEQIAFILDKESDSLPPEMLPRLWHRLRKKNTNPAHWKEILFESVSITQSPSSADENNNTAWRVRFRHVSIDVSILQRKSVRVTFLYDKLSQSWGQSESFGRSVVISGHHGNKRASSDADDDGALLGCTPLHKALAGAPSLATYNRSAMPHGWLRLVAPVSVIEAINIGAAQFDKTFAFMDSGLFSLEFPDSERNSSCVMGLRFQVHRGSTSAIINSAGTQQQQQMLPVNTPYENNRSDLTSNDGFRDYGQLPIAAAEEPSVPVVIGRGMVSDNNDEKIKSDDRNIELKLAEVQWVLQARNKQGDPVASVTMSLEPPPAAANQISIQMSRSTLDTAAVMDGIFVDGFAANSVPIGYISNCDRFENSTMTFQELEAVTSCSSLFEAMRNYPRCQQCDSSCCHPSAEDTAIIRRRSSAMDMNAAGAVHHHQMVSGMRRTAAVVQKGQWVLTQDRLYRSQRNVTGAELPDLIASWTLDDMIGEPNRSNSKELSVISDALQTPNIPAESSSSSLAALQNDQKFGSRLFSAVVGPADLSSSRGR</sequence>
<protein>
    <submittedName>
        <fullName evidence="1">Uncharacterized protein</fullName>
    </submittedName>
</protein>
<proteinExistence type="predicted"/>